<dbReference type="EMBL" id="ML735312">
    <property type="protein sequence ID" value="KAE8386382.1"/>
    <property type="molecule type" value="Genomic_DNA"/>
</dbReference>
<feature type="transmembrane region" description="Helical" evidence="1">
    <location>
        <begin position="76"/>
        <end position="100"/>
    </location>
</feature>
<organism evidence="2">
    <name type="scientific">Petromyces alliaceus</name>
    <name type="common">Aspergillus alliaceus</name>
    <dbReference type="NCBI Taxonomy" id="209559"/>
    <lineage>
        <taxon>Eukaryota</taxon>
        <taxon>Fungi</taxon>
        <taxon>Dikarya</taxon>
        <taxon>Ascomycota</taxon>
        <taxon>Pezizomycotina</taxon>
        <taxon>Eurotiomycetes</taxon>
        <taxon>Eurotiomycetidae</taxon>
        <taxon>Eurotiales</taxon>
        <taxon>Aspergillaceae</taxon>
        <taxon>Aspergillus</taxon>
        <taxon>Aspergillus subgen. Circumdati</taxon>
    </lineage>
</organism>
<keyword evidence="1" id="KW-0812">Transmembrane</keyword>
<evidence type="ECO:0000256" key="1">
    <source>
        <dbReference type="SAM" id="Phobius"/>
    </source>
</evidence>
<feature type="transmembrane region" description="Helical" evidence="1">
    <location>
        <begin position="106"/>
        <end position="127"/>
    </location>
</feature>
<accession>A0A5N7BX19</accession>
<feature type="transmembrane region" description="Helical" evidence="1">
    <location>
        <begin position="21"/>
        <end position="42"/>
    </location>
</feature>
<gene>
    <name evidence="2" type="ORF">BDV23DRAFT_142090</name>
</gene>
<reference evidence="2" key="1">
    <citation type="submission" date="2019-04" db="EMBL/GenBank/DDBJ databases">
        <title>Friends and foes A comparative genomics studyof 23 Aspergillus species from section Flavi.</title>
        <authorList>
            <consortium name="DOE Joint Genome Institute"/>
            <person name="Kjaerbolling I."/>
            <person name="Vesth T."/>
            <person name="Frisvad J.C."/>
            <person name="Nybo J.L."/>
            <person name="Theobald S."/>
            <person name="Kildgaard S."/>
            <person name="Isbrandt T."/>
            <person name="Kuo A."/>
            <person name="Sato A."/>
            <person name="Lyhne E.K."/>
            <person name="Kogle M.E."/>
            <person name="Wiebenga A."/>
            <person name="Kun R.S."/>
            <person name="Lubbers R.J."/>
            <person name="Makela M.R."/>
            <person name="Barry K."/>
            <person name="Chovatia M."/>
            <person name="Clum A."/>
            <person name="Daum C."/>
            <person name="Haridas S."/>
            <person name="He G."/>
            <person name="LaButti K."/>
            <person name="Lipzen A."/>
            <person name="Mondo S."/>
            <person name="Riley R."/>
            <person name="Salamov A."/>
            <person name="Simmons B.A."/>
            <person name="Magnuson J.K."/>
            <person name="Henrissat B."/>
            <person name="Mortensen U.H."/>
            <person name="Larsen T.O."/>
            <person name="Devries R.P."/>
            <person name="Grigoriev I.V."/>
            <person name="Machida M."/>
            <person name="Baker S.E."/>
            <person name="Andersen M.R."/>
        </authorList>
    </citation>
    <scope>NUCLEOTIDE SEQUENCE [LARGE SCALE GENOMIC DNA]</scope>
    <source>
        <strain evidence="2">IBT 14317</strain>
    </source>
</reference>
<dbReference type="AlphaFoldDB" id="A0A5N7BX19"/>
<keyword evidence="1" id="KW-0472">Membrane</keyword>
<dbReference type="Proteomes" id="UP000326877">
    <property type="component" value="Unassembled WGS sequence"/>
</dbReference>
<name>A0A5N7BX19_PETAA</name>
<proteinExistence type="predicted"/>
<feature type="transmembrane region" description="Helical" evidence="1">
    <location>
        <begin position="134"/>
        <end position="154"/>
    </location>
</feature>
<evidence type="ECO:0000313" key="2">
    <source>
        <dbReference type="EMBL" id="KAE8386382.1"/>
    </source>
</evidence>
<sequence length="172" mass="20298">MQQEAYTSLITVGRFFLFRFGLLWLVFFLLLLLLVLVLFFSFNFLFGFWPLCLLLILLLLVICLPFIPLPILLIDWLLNLFFLFFYLRICVLLLFPYLHFYILLPFLHLLVFFLCGFLLILLAPFWLRTFMRSFLTLCAGASLMLTIRTGRYGFLCFLSSLARRSSSCGHCE</sequence>
<keyword evidence="1" id="KW-1133">Transmembrane helix</keyword>
<protein>
    <submittedName>
        <fullName evidence="2">Uncharacterized protein</fullName>
    </submittedName>
</protein>
<feature type="transmembrane region" description="Helical" evidence="1">
    <location>
        <begin position="48"/>
        <end position="69"/>
    </location>
</feature>